<dbReference type="Gene3D" id="3.90.25.10">
    <property type="entry name" value="UDP-galactose 4-epimerase, domain 1"/>
    <property type="match status" value="1"/>
</dbReference>
<reference evidence="4 5" key="1">
    <citation type="submission" date="2018-03" db="EMBL/GenBank/DDBJ databases">
        <title>Genome sequence of Clostridium thermopalmarium DSM 5974.</title>
        <authorList>
            <person name="Poehlein A."/>
            <person name="Daniel R."/>
        </authorList>
    </citation>
    <scope>NUCLEOTIDE SEQUENCE [LARGE SCALE GENOMIC DNA]</scope>
    <source>
        <strain evidence="4 5">DSM 5974</strain>
    </source>
</reference>
<dbReference type="AlphaFoldDB" id="A0A2T0AZK5"/>
<dbReference type="PANTHER" id="PTHR43725:SF53">
    <property type="entry name" value="UDP-ARABINOSE 4-EPIMERASE 1"/>
    <property type="match status" value="1"/>
</dbReference>
<keyword evidence="3" id="KW-0299">Galactose metabolism</keyword>
<dbReference type="EMBL" id="PVXN01000005">
    <property type="protein sequence ID" value="PRR76498.1"/>
    <property type="molecule type" value="Genomic_DNA"/>
</dbReference>
<proteinExistence type="inferred from homology"/>
<dbReference type="SUPFAM" id="SSF51735">
    <property type="entry name" value="NAD(P)-binding Rossmann-fold domains"/>
    <property type="match status" value="1"/>
</dbReference>
<dbReference type="PANTHER" id="PTHR43725">
    <property type="entry name" value="UDP-GLUCOSE 4-EPIMERASE"/>
    <property type="match status" value="1"/>
</dbReference>
<dbReference type="InterPro" id="IPR036291">
    <property type="entry name" value="NAD(P)-bd_dom_sf"/>
</dbReference>
<evidence type="ECO:0000256" key="3">
    <source>
        <dbReference type="ARBA" id="ARBA00023144"/>
    </source>
</evidence>
<comment type="similarity">
    <text evidence="1">Belongs to the NAD(P)-dependent epimerase/dehydratase family.</text>
</comment>
<sequence>MIRKVTGCEIKAEIAERRAGDPAILIASSDKAKHELGWKLKYNSLETIIETAWNWHKNHPNGY</sequence>
<comment type="caution">
    <text evidence="4">The sequence shown here is derived from an EMBL/GenBank/DDBJ whole genome shotgun (WGS) entry which is preliminary data.</text>
</comment>
<dbReference type="Proteomes" id="UP000239614">
    <property type="component" value="Unassembled WGS sequence"/>
</dbReference>
<keyword evidence="3" id="KW-0119">Carbohydrate metabolism</keyword>
<keyword evidence="4" id="KW-0413">Isomerase</keyword>
<name>A0A2T0AZK5_9CLOT</name>
<evidence type="ECO:0000313" key="5">
    <source>
        <dbReference type="Proteomes" id="UP000239614"/>
    </source>
</evidence>
<organism evidence="4 5">
    <name type="scientific">Clostridium thermopalmarium DSM 5974</name>
    <dbReference type="NCBI Taxonomy" id="1121340"/>
    <lineage>
        <taxon>Bacteria</taxon>
        <taxon>Bacillati</taxon>
        <taxon>Bacillota</taxon>
        <taxon>Clostridia</taxon>
        <taxon>Eubacteriales</taxon>
        <taxon>Clostridiaceae</taxon>
        <taxon>Clostridium</taxon>
    </lineage>
</organism>
<accession>A0A2T0AZK5</accession>
<protein>
    <recommendedName>
        <fullName evidence="2">UDP-glucose 4-epimerase</fullName>
    </recommendedName>
</protein>
<gene>
    <name evidence="4" type="primary">galE_1</name>
    <name evidence="4" type="ORF">CPAL_01690</name>
</gene>
<dbReference type="GO" id="GO:0016853">
    <property type="term" value="F:isomerase activity"/>
    <property type="evidence" value="ECO:0007669"/>
    <property type="project" value="UniProtKB-KW"/>
</dbReference>
<dbReference type="GO" id="GO:0033499">
    <property type="term" value="P:galactose catabolic process via UDP-galactose, Leloir pathway"/>
    <property type="evidence" value="ECO:0007669"/>
    <property type="project" value="TreeGrafter"/>
</dbReference>
<keyword evidence="5" id="KW-1185">Reference proteome</keyword>
<evidence type="ECO:0000256" key="2">
    <source>
        <dbReference type="ARBA" id="ARBA00018569"/>
    </source>
</evidence>
<evidence type="ECO:0000313" key="4">
    <source>
        <dbReference type="EMBL" id="PRR76498.1"/>
    </source>
</evidence>
<evidence type="ECO:0000256" key="1">
    <source>
        <dbReference type="ARBA" id="ARBA00007637"/>
    </source>
</evidence>